<gene>
    <name evidence="1" type="ORF">SAMN06265795_109125</name>
</gene>
<evidence type="ECO:0000313" key="2">
    <source>
        <dbReference type="Proteomes" id="UP000198284"/>
    </source>
</evidence>
<accession>A0A239IIG6</accession>
<dbReference type="EMBL" id="FZOT01000009">
    <property type="protein sequence ID" value="SNS93319.1"/>
    <property type="molecule type" value="Genomic_DNA"/>
</dbReference>
<dbReference type="Proteomes" id="UP000198284">
    <property type="component" value="Unassembled WGS sequence"/>
</dbReference>
<dbReference type="AlphaFoldDB" id="A0A239IIG6"/>
<reference evidence="1 2" key="1">
    <citation type="submission" date="2017-06" db="EMBL/GenBank/DDBJ databases">
        <authorList>
            <person name="Kim H.J."/>
            <person name="Triplett B.A."/>
        </authorList>
    </citation>
    <scope>NUCLEOTIDE SEQUENCE [LARGE SCALE GENOMIC DNA]</scope>
    <source>
        <strain evidence="1 2">U15</strain>
    </source>
</reference>
<name>A0A239IIG6_9BURK</name>
<protein>
    <submittedName>
        <fullName evidence="1">Uncharacterized protein</fullName>
    </submittedName>
</protein>
<sequence>MPVMTDDYQIGAQSFRHVADDIRWLASFHVSFNLQFSVLQQLAALRSSFLQLLLGKRHLIFCTADGGSTILARYE</sequence>
<organism evidence="1 2">
    <name type="scientific">Noviherbaspirillum humi</name>
    <dbReference type="NCBI Taxonomy" id="1688639"/>
    <lineage>
        <taxon>Bacteria</taxon>
        <taxon>Pseudomonadati</taxon>
        <taxon>Pseudomonadota</taxon>
        <taxon>Betaproteobacteria</taxon>
        <taxon>Burkholderiales</taxon>
        <taxon>Oxalobacteraceae</taxon>
        <taxon>Noviherbaspirillum</taxon>
    </lineage>
</organism>
<proteinExistence type="predicted"/>
<evidence type="ECO:0000313" key="1">
    <source>
        <dbReference type="EMBL" id="SNS93319.1"/>
    </source>
</evidence>
<keyword evidence="2" id="KW-1185">Reference proteome</keyword>